<comment type="caution">
    <text evidence="2">The sequence shown here is derived from an EMBL/GenBank/DDBJ whole genome shotgun (WGS) entry which is preliminary data.</text>
</comment>
<protein>
    <submittedName>
        <fullName evidence="2">20050_t:CDS:1</fullName>
    </submittedName>
</protein>
<keyword evidence="3" id="KW-1185">Reference proteome</keyword>
<name>A0ABN7WSK4_GIGMA</name>
<feature type="non-terminal residue" evidence="2">
    <location>
        <position position="108"/>
    </location>
</feature>
<keyword evidence="1" id="KW-0175">Coiled coil</keyword>
<evidence type="ECO:0000313" key="3">
    <source>
        <dbReference type="Proteomes" id="UP000789901"/>
    </source>
</evidence>
<gene>
    <name evidence="2" type="ORF">GMARGA_LOCUS34431</name>
</gene>
<organism evidence="2 3">
    <name type="scientific">Gigaspora margarita</name>
    <dbReference type="NCBI Taxonomy" id="4874"/>
    <lineage>
        <taxon>Eukaryota</taxon>
        <taxon>Fungi</taxon>
        <taxon>Fungi incertae sedis</taxon>
        <taxon>Mucoromycota</taxon>
        <taxon>Glomeromycotina</taxon>
        <taxon>Glomeromycetes</taxon>
        <taxon>Diversisporales</taxon>
        <taxon>Gigasporaceae</taxon>
        <taxon>Gigaspora</taxon>
    </lineage>
</organism>
<reference evidence="2 3" key="1">
    <citation type="submission" date="2021-06" db="EMBL/GenBank/DDBJ databases">
        <authorList>
            <person name="Kallberg Y."/>
            <person name="Tangrot J."/>
            <person name="Rosling A."/>
        </authorList>
    </citation>
    <scope>NUCLEOTIDE SEQUENCE [LARGE SCALE GENOMIC DNA]</scope>
    <source>
        <strain evidence="2 3">120-4 pot B 10/14</strain>
    </source>
</reference>
<accession>A0ABN7WSK4</accession>
<proteinExistence type="predicted"/>
<dbReference type="EMBL" id="CAJVQB010060336">
    <property type="protein sequence ID" value="CAG8839392.1"/>
    <property type="molecule type" value="Genomic_DNA"/>
</dbReference>
<feature type="coiled-coil region" evidence="1">
    <location>
        <begin position="20"/>
        <end position="82"/>
    </location>
</feature>
<dbReference type="Proteomes" id="UP000789901">
    <property type="component" value="Unassembled WGS sequence"/>
</dbReference>
<evidence type="ECO:0000256" key="1">
    <source>
        <dbReference type="SAM" id="Coils"/>
    </source>
</evidence>
<evidence type="ECO:0000313" key="2">
    <source>
        <dbReference type="EMBL" id="CAG8839392.1"/>
    </source>
</evidence>
<sequence>EENKTRSYHANVTKTVYTDYDTLKNEFEKKDKDIEMLQSENEKLEETIHTQVQDIIEKDQQIKELEDKMEGLCFKNSSLNNKLNELTESQNEACLKRSNKMRDVEIQE</sequence>
<feature type="non-terminal residue" evidence="2">
    <location>
        <position position="1"/>
    </location>
</feature>